<gene>
    <name evidence="4" type="primary">TL5B_27</name>
    <name evidence="4" type="ORF">FJT64_021964</name>
</gene>
<dbReference type="CDD" id="cd00087">
    <property type="entry name" value="FReD"/>
    <property type="match status" value="1"/>
</dbReference>
<dbReference type="InterPro" id="IPR014716">
    <property type="entry name" value="Fibrinogen_a/b/g_C_1"/>
</dbReference>
<accession>A0A6A4WSA1</accession>
<feature type="compositionally biased region" description="Low complexity" evidence="2">
    <location>
        <begin position="772"/>
        <end position="793"/>
    </location>
</feature>
<dbReference type="PROSITE" id="PS51406">
    <property type="entry name" value="FIBRINOGEN_C_2"/>
    <property type="match status" value="1"/>
</dbReference>
<proteinExistence type="predicted"/>
<comment type="caution">
    <text evidence="4">The sequence shown here is derived from an EMBL/GenBank/DDBJ whole genome shotgun (WGS) entry which is preliminary data.</text>
</comment>
<dbReference type="SMART" id="SM00186">
    <property type="entry name" value="FBG"/>
    <property type="match status" value="1"/>
</dbReference>
<dbReference type="Pfam" id="PF00147">
    <property type="entry name" value="Fibrinogen_C"/>
    <property type="match status" value="1"/>
</dbReference>
<dbReference type="PANTHER" id="PTHR19143">
    <property type="entry name" value="FIBRINOGEN/TENASCIN/ANGIOPOEITIN"/>
    <property type="match status" value="1"/>
</dbReference>
<dbReference type="PANTHER" id="PTHR19143:SF459">
    <property type="entry name" value="FIBRINOGEN C-TERMINAL DOMAIN-CONTAINING PROTEIN"/>
    <property type="match status" value="1"/>
</dbReference>
<organism evidence="4 5">
    <name type="scientific">Amphibalanus amphitrite</name>
    <name type="common">Striped barnacle</name>
    <name type="synonym">Balanus amphitrite</name>
    <dbReference type="NCBI Taxonomy" id="1232801"/>
    <lineage>
        <taxon>Eukaryota</taxon>
        <taxon>Metazoa</taxon>
        <taxon>Ecdysozoa</taxon>
        <taxon>Arthropoda</taxon>
        <taxon>Crustacea</taxon>
        <taxon>Multicrustacea</taxon>
        <taxon>Cirripedia</taxon>
        <taxon>Thoracica</taxon>
        <taxon>Thoracicalcarea</taxon>
        <taxon>Balanomorpha</taxon>
        <taxon>Balanoidea</taxon>
        <taxon>Balanidae</taxon>
        <taxon>Amphibalaninae</taxon>
        <taxon>Amphibalanus</taxon>
    </lineage>
</organism>
<feature type="compositionally biased region" description="Low complexity" evidence="2">
    <location>
        <begin position="293"/>
        <end position="306"/>
    </location>
</feature>
<evidence type="ECO:0000256" key="2">
    <source>
        <dbReference type="SAM" id="MobiDB-lite"/>
    </source>
</evidence>
<name>A0A6A4WSA1_AMPAM</name>
<reference evidence="4 5" key="1">
    <citation type="submission" date="2019-07" db="EMBL/GenBank/DDBJ databases">
        <title>Draft genome assembly of a fouling barnacle, Amphibalanus amphitrite (Darwin, 1854): The first reference genome for Thecostraca.</title>
        <authorList>
            <person name="Kim W."/>
        </authorList>
    </citation>
    <scope>NUCLEOTIDE SEQUENCE [LARGE SCALE GENOMIC DNA]</scope>
    <source>
        <strain evidence="4">SNU_AA5</strain>
        <tissue evidence="4">Soma without cirri and trophi</tissue>
    </source>
</reference>
<evidence type="ECO:0000256" key="1">
    <source>
        <dbReference type="ARBA" id="ARBA00023157"/>
    </source>
</evidence>
<dbReference type="OrthoDB" id="6145874at2759"/>
<dbReference type="SUPFAM" id="SSF56496">
    <property type="entry name" value="Fibrinogen C-terminal domain-like"/>
    <property type="match status" value="1"/>
</dbReference>
<evidence type="ECO:0000313" key="5">
    <source>
        <dbReference type="Proteomes" id="UP000440578"/>
    </source>
</evidence>
<evidence type="ECO:0000313" key="4">
    <source>
        <dbReference type="EMBL" id="KAF0306560.1"/>
    </source>
</evidence>
<feature type="region of interest" description="Disordered" evidence="2">
    <location>
        <begin position="251"/>
        <end position="306"/>
    </location>
</feature>
<dbReference type="Gene3D" id="3.90.215.10">
    <property type="entry name" value="Gamma Fibrinogen, chain A, domain 1"/>
    <property type="match status" value="1"/>
</dbReference>
<feature type="domain" description="Fibrinogen C-terminal" evidence="3">
    <location>
        <begin position="508"/>
        <end position="735"/>
    </location>
</feature>
<dbReference type="InterPro" id="IPR020837">
    <property type="entry name" value="Fibrinogen_CS"/>
</dbReference>
<sequence>MARRSAPHTAAMGWLAGAAVTGVIVLALASANEVTFSTAAFEQRIIQEVGARMEQFGQQYLSRIEQLQVGTARTLTRVEDKLGQLQERARVWDTFQSVITSWTDLLVGTDRKMDLLKEGIDRTVELYEDITPYSAVSYAVDQLNAQLARLVAKIPESSGAMVNDFAIKGVMATLRELKTKIEGMNRRRFVIKKVVNSVESEPGVVSAGPGADIQYRDIQDELEEAISSNNMLNAIEVKLDRIAAVVTERRPPEVHAARRRNSTESVLRQARPRVHGEPRGRRRPPPGRPPPTSAAAAAAGVDSSDAPSCDKLLKQWTQMELNFDQFQSVREAVGRMEDVLDYRTSTMEVKLDRLEDVLFRQGSKQDKSDLSLQRHQEDVVARLKTIRQAGSETVEAFRNVSDTTAALAAGLGQHRERTEQRQANISRLLAELHDHGQQAATNSSQALQALTEAVNSTAVTTMDRLFAALDLLAKPAAGAEAATGTAAAGGHQAAGAGAAPTQQPPPPGPGLPGLRGCEDLAELGMESDVRYRFGDAFGPPVGLDFMERYCDMDTDGGGWTVIQRRNDFGTPKLNFSQTWNAYKHGFGDLDKEFWFGNENIHKLTHDQDVTLRVDLEDFDGNTAYAIYTKFKVSGEDDGYYLEVAGYHGNASDSLTSHNLSKFSTWDVTNDKAPPCCPCANAYGGGWWFNSCFESNLNGEYHTRPRDNDHYHGIIWELWKGDYSLKSSEMKVRAMSYVREPALVGGPGGTAPPPPADPAGPSGQLGVGTTSGPAPTAAEPPVTETAPPAVSTPVDLGVEPLNA</sequence>
<feature type="compositionally biased region" description="Low complexity" evidence="2">
    <location>
        <begin position="483"/>
        <end position="501"/>
    </location>
</feature>
<dbReference type="InterPro" id="IPR050373">
    <property type="entry name" value="Fibrinogen_C-term_domain"/>
</dbReference>
<dbReference type="EMBL" id="VIIS01000656">
    <property type="protein sequence ID" value="KAF0306560.1"/>
    <property type="molecule type" value="Genomic_DNA"/>
</dbReference>
<keyword evidence="1" id="KW-1015">Disulfide bond</keyword>
<dbReference type="GO" id="GO:0005615">
    <property type="term" value="C:extracellular space"/>
    <property type="evidence" value="ECO:0007669"/>
    <property type="project" value="TreeGrafter"/>
</dbReference>
<dbReference type="InterPro" id="IPR002181">
    <property type="entry name" value="Fibrinogen_a/b/g_C_dom"/>
</dbReference>
<keyword evidence="5" id="KW-1185">Reference proteome</keyword>
<feature type="region of interest" description="Disordered" evidence="2">
    <location>
        <begin position="744"/>
        <end position="802"/>
    </location>
</feature>
<feature type="region of interest" description="Disordered" evidence="2">
    <location>
        <begin position="483"/>
        <end position="517"/>
    </location>
</feature>
<dbReference type="AlphaFoldDB" id="A0A6A4WSA1"/>
<dbReference type="PROSITE" id="PS00514">
    <property type="entry name" value="FIBRINOGEN_C_1"/>
    <property type="match status" value="1"/>
</dbReference>
<dbReference type="InterPro" id="IPR036056">
    <property type="entry name" value="Fibrinogen-like_C"/>
</dbReference>
<protein>
    <submittedName>
        <fullName evidence="4">Techylectin-5B</fullName>
    </submittedName>
</protein>
<evidence type="ECO:0000259" key="3">
    <source>
        <dbReference type="PROSITE" id="PS51406"/>
    </source>
</evidence>
<dbReference type="Proteomes" id="UP000440578">
    <property type="component" value="Unassembled WGS sequence"/>
</dbReference>